<dbReference type="Pfam" id="PF22936">
    <property type="entry name" value="Pol_BBD"/>
    <property type="match status" value="1"/>
</dbReference>
<dbReference type="CDD" id="cd09272">
    <property type="entry name" value="RNase_HI_RT_Ty1"/>
    <property type="match status" value="1"/>
</dbReference>
<organism evidence="10 12">
    <name type="scientific">Lasius niger</name>
    <name type="common">Black garden ant</name>
    <dbReference type="NCBI Taxonomy" id="67767"/>
    <lineage>
        <taxon>Eukaryota</taxon>
        <taxon>Metazoa</taxon>
        <taxon>Ecdysozoa</taxon>
        <taxon>Arthropoda</taxon>
        <taxon>Hexapoda</taxon>
        <taxon>Insecta</taxon>
        <taxon>Pterygota</taxon>
        <taxon>Neoptera</taxon>
        <taxon>Endopterygota</taxon>
        <taxon>Hymenoptera</taxon>
        <taxon>Apocrita</taxon>
        <taxon>Aculeata</taxon>
        <taxon>Formicoidea</taxon>
        <taxon>Formicidae</taxon>
        <taxon>Formicinae</taxon>
        <taxon>Lasius</taxon>
        <taxon>Lasius</taxon>
    </lineage>
</organism>
<dbReference type="GO" id="GO:0006508">
    <property type="term" value="P:proteolysis"/>
    <property type="evidence" value="ECO:0007669"/>
    <property type="project" value="UniProtKB-KW"/>
</dbReference>
<dbReference type="Pfam" id="PF25597">
    <property type="entry name" value="SH3_retrovirus"/>
    <property type="match status" value="1"/>
</dbReference>
<dbReference type="InterPro" id="IPR054722">
    <property type="entry name" value="PolX-like_BBD"/>
</dbReference>
<feature type="region of interest" description="Disordered" evidence="6">
    <location>
        <begin position="211"/>
        <end position="231"/>
    </location>
</feature>
<dbReference type="PROSITE" id="PS50994">
    <property type="entry name" value="INTEGRASE"/>
    <property type="match status" value="1"/>
</dbReference>
<dbReference type="InterPro" id="IPR039537">
    <property type="entry name" value="Retrotran_Ty1/copia-like"/>
</dbReference>
<accession>A0A0J7NGT3</accession>
<dbReference type="PaxDb" id="67767-A0A0J7NGT3"/>
<feature type="domain" description="CCHC-type" evidence="7">
    <location>
        <begin position="241"/>
        <end position="256"/>
    </location>
</feature>
<dbReference type="SMART" id="SM00343">
    <property type="entry name" value="ZnF_C2HC"/>
    <property type="match status" value="1"/>
</dbReference>
<dbReference type="GO" id="GO:0003676">
    <property type="term" value="F:nucleic acid binding"/>
    <property type="evidence" value="ECO:0007669"/>
    <property type="project" value="InterPro"/>
</dbReference>
<dbReference type="OrthoDB" id="7600563at2759"/>
<dbReference type="EMBL" id="LBMM01005189">
    <property type="protein sequence ID" value="KMQ91733.1"/>
    <property type="molecule type" value="Genomic_DNA"/>
</dbReference>
<dbReference type="SUPFAM" id="SSF53098">
    <property type="entry name" value="Ribonuclease H-like"/>
    <property type="match status" value="1"/>
</dbReference>
<keyword evidence="12" id="KW-1185">Reference proteome</keyword>
<gene>
    <name evidence="11" type="ORF">RF55_7366</name>
    <name evidence="10" type="ORF">RF55_8357</name>
    <name evidence="9" type="ORF">RF55_8360</name>
</gene>
<dbReference type="Proteomes" id="UP000036403">
    <property type="component" value="Unassembled WGS sequence"/>
</dbReference>
<feature type="region of interest" description="Disordered" evidence="6">
    <location>
        <begin position="748"/>
        <end position="799"/>
    </location>
</feature>
<dbReference type="Pfam" id="PF00665">
    <property type="entry name" value="rve"/>
    <property type="match status" value="1"/>
</dbReference>
<dbReference type="GO" id="GO:0042575">
    <property type="term" value="C:DNA polymerase complex"/>
    <property type="evidence" value="ECO:0007669"/>
    <property type="project" value="UniProtKB-ARBA"/>
</dbReference>
<feature type="compositionally biased region" description="Basic residues" evidence="6">
    <location>
        <begin position="215"/>
        <end position="227"/>
    </location>
</feature>
<dbReference type="GO" id="GO:0004190">
    <property type="term" value="F:aspartic-type endopeptidase activity"/>
    <property type="evidence" value="ECO:0007669"/>
    <property type="project" value="UniProtKB-KW"/>
</dbReference>
<dbReference type="Pfam" id="PF07727">
    <property type="entry name" value="RVT_2"/>
    <property type="match status" value="2"/>
</dbReference>
<keyword evidence="5" id="KW-0863">Zinc-finger</keyword>
<dbReference type="SUPFAM" id="SSF56672">
    <property type="entry name" value="DNA/RNA polymerases"/>
    <property type="match status" value="1"/>
</dbReference>
<dbReference type="InterPro" id="IPR057670">
    <property type="entry name" value="SH3_retrovirus"/>
</dbReference>
<dbReference type="EMBL" id="LBMM01004272">
    <property type="protein sequence ID" value="KMQ92617.1"/>
    <property type="molecule type" value="Genomic_DNA"/>
</dbReference>
<dbReference type="Pfam" id="PF13976">
    <property type="entry name" value="gag_pre-integrs"/>
    <property type="match status" value="1"/>
</dbReference>
<dbReference type="PROSITE" id="PS50158">
    <property type="entry name" value="ZF_CCHC"/>
    <property type="match status" value="1"/>
</dbReference>
<dbReference type="GO" id="GO:0015074">
    <property type="term" value="P:DNA integration"/>
    <property type="evidence" value="ECO:0007669"/>
    <property type="project" value="InterPro"/>
</dbReference>
<feature type="region of interest" description="Disordered" evidence="6">
    <location>
        <begin position="249"/>
        <end position="283"/>
    </location>
</feature>
<evidence type="ECO:0000259" key="8">
    <source>
        <dbReference type="PROSITE" id="PS50994"/>
    </source>
</evidence>
<dbReference type="PANTHER" id="PTHR42648:SF28">
    <property type="entry name" value="TRANSPOSON-ENCODED PROTEIN WITH RIBONUCLEASE H-LIKE AND RETROVIRUS ZINC FINGER-LIKE DOMAINS"/>
    <property type="match status" value="1"/>
</dbReference>
<dbReference type="GO" id="GO:0071897">
    <property type="term" value="P:DNA biosynthetic process"/>
    <property type="evidence" value="ECO:0007669"/>
    <property type="project" value="UniProtKB-ARBA"/>
</dbReference>
<dbReference type="Pfam" id="PF00098">
    <property type="entry name" value="zf-CCHC"/>
    <property type="match status" value="1"/>
</dbReference>
<dbReference type="PANTHER" id="PTHR42648">
    <property type="entry name" value="TRANSPOSASE, PUTATIVE-RELATED"/>
    <property type="match status" value="1"/>
</dbReference>
<dbReference type="SUPFAM" id="SSF57756">
    <property type="entry name" value="Retrovirus zinc finger-like domains"/>
    <property type="match status" value="1"/>
</dbReference>
<dbReference type="InterPro" id="IPR001878">
    <property type="entry name" value="Znf_CCHC"/>
</dbReference>
<comment type="caution">
    <text evidence="10">The sequence shown here is derived from an EMBL/GenBank/DDBJ whole genome shotgun (WGS) entry which is preliminary data.</text>
</comment>
<sequence length="1351" mass="152031">MNMVNPAKIELLTKDNYDTWRMQIEAVLIKGDLWEYVSGECILPLPADASASAVAAAAPLQAQWWKNNRKARSDLILAIHPSELPQIRHLKSSREVWLKLESIYASKGPARKATLLKQLFLQRLVEGGDVRDHMDKFFNAVDKLSAMEVQINGDLLTIMLLYSLPPSYENFRCAIETRDELPTAEALKVKILEENDVRVQTSVVEVAGALATSQRGRRQPRRRKGKIEHKGSAEDAAGVVCYKCGKPGHKSPDCPDASNGSSDKSKRKSTNRPSAKPTANAADDTYLAHFSTTDDNSQISGEPVSERAWILDSGCTAHLCGEKDLFDKIDPSTTGRLNLASRFSTAVEGKGPVKIPITGNQGRRVVELQNTLFVPDLRTNLVSVAKIADRGHTVLFRRDLAEVVDEDGNVKMEARRRGNLYYLQEEIDSAGAASAPPRANLWKWHERLGHLNSRDLVRVIGCLNQQMPSTKEAEDLKRCEICLRGKMTALPFPSGNPPCTEMLKVVHTDVVGPLRVHSANGAKFFVTFIDDCSRWCEVYFLKEKSGVCDAFKHYKSFVERQTGKSIKALQSDNGREYLNSEMNSLLADHGIERRLTVPRTPQQNGVAERMNRTLLDMARCLMLQSGLSSMFWADAVATACHIRNRCPSSSLGGITPYEKWTGELPKLEHLRTFGAKVFVLDNNPAKDKFAPRSIEGVLIGYPRESKRYRVWMPEEHKAVIARDVKFVEETPEGMTDEHNITDLLRVEERSGAEASEPNRLPGSTPRRRQEALGSPMSLPTPDYRPVPPPVVGGARRGRRRPRFVRTRVRGRPRKLYQTFTGSEEDHADIPVEILDDELDDDVFLDVTTPPEEPSQGMFAGVAEVMPFYPRWSLVKNDWEIIEKPEGQKSVGCRVVLTNKYAADGSIEKRKARIVAKGFTQRFNVDYHRTFAPVARLESIRLLIALACELNLTIWEFDVVTAYLNGNLKEEVFVDVPDMLLDTLERLVLEKSTMPEVKSRAVKMIEALKSGGNACRLKKASYGLRQAGRQWYIRLRDKLNKMGLSPTHGEPCLYQARRGEDILLLLIYVDDILVASRDEGWMKEFKRDLMEDFEIKDLGVARHCLGLEIIQEEDAITLTQKRYTLDVLARYRMENCNPISTSSELHSKDVQEVPTNSETSSWPYKELIGALIYLVVATRPDIANTVSRLAQFNNNPKKQHWLAAKRVLRYLAGTSDLGLLFSRTDRPLIGYSDADWGGSEYVSMTEATKEGLYLRSLLTELGLSRMAATMLYVDNRGAQYLAHDHLYHPRTKHIDIRYHFLRQSIAQGSVTLEHVSTNEMIADILTKALPGTSHWSCVEGLGITSASWFERS</sequence>
<feature type="domain" description="Integrase catalytic" evidence="8">
    <location>
        <begin position="494"/>
        <end position="664"/>
    </location>
</feature>
<dbReference type="GO" id="GO:0008270">
    <property type="term" value="F:zinc ion binding"/>
    <property type="evidence" value="ECO:0007669"/>
    <property type="project" value="UniProtKB-KW"/>
</dbReference>
<evidence type="ECO:0000259" key="7">
    <source>
        <dbReference type="PROSITE" id="PS50158"/>
    </source>
</evidence>
<dbReference type="InterPro" id="IPR013103">
    <property type="entry name" value="RVT_2"/>
</dbReference>
<keyword evidence="3" id="KW-0064">Aspartyl protease</keyword>
<protein>
    <submittedName>
        <fullName evidence="10">Retrovirus-related gag-pol polyprotein</fullName>
    </submittedName>
</protein>
<dbReference type="InterPro" id="IPR036397">
    <property type="entry name" value="RNaseH_sf"/>
</dbReference>
<dbReference type="Gene3D" id="4.10.60.10">
    <property type="entry name" value="Zinc finger, CCHC-type"/>
    <property type="match status" value="1"/>
</dbReference>
<evidence type="ECO:0000313" key="11">
    <source>
        <dbReference type="EMBL" id="KMQ92617.1"/>
    </source>
</evidence>
<reference evidence="10 12" key="1">
    <citation type="submission" date="2015-04" db="EMBL/GenBank/DDBJ databases">
        <title>Lasius niger genome sequencing.</title>
        <authorList>
            <person name="Konorov E.A."/>
            <person name="Nikitin M.A."/>
            <person name="Kirill M.V."/>
            <person name="Chang P."/>
        </authorList>
    </citation>
    <scope>NUCLEOTIDE SEQUENCE [LARGE SCALE GENOMIC DNA]</scope>
    <source>
        <tissue evidence="10">Whole</tissue>
    </source>
</reference>
<evidence type="ECO:0000256" key="3">
    <source>
        <dbReference type="ARBA" id="ARBA00022750"/>
    </source>
</evidence>
<keyword evidence="2" id="KW-0479">Metal-binding</keyword>
<dbReference type="Gene3D" id="3.30.420.10">
    <property type="entry name" value="Ribonuclease H-like superfamily/Ribonuclease H"/>
    <property type="match status" value="1"/>
</dbReference>
<dbReference type="STRING" id="67767.A0A0J7NGT3"/>
<dbReference type="InterPro" id="IPR043502">
    <property type="entry name" value="DNA/RNA_pol_sf"/>
</dbReference>
<dbReference type="InterPro" id="IPR012337">
    <property type="entry name" value="RNaseH-like_sf"/>
</dbReference>
<evidence type="ECO:0000256" key="4">
    <source>
        <dbReference type="ARBA" id="ARBA00022801"/>
    </source>
</evidence>
<evidence type="ECO:0000256" key="5">
    <source>
        <dbReference type="PROSITE-ProRule" id="PRU00047"/>
    </source>
</evidence>
<dbReference type="InterPro" id="IPR025724">
    <property type="entry name" value="GAG-pre-integrase_dom"/>
</dbReference>
<dbReference type="InterPro" id="IPR036875">
    <property type="entry name" value="Znf_CCHC_sf"/>
</dbReference>
<keyword evidence="1" id="KW-0645">Protease</keyword>
<proteinExistence type="predicted"/>
<evidence type="ECO:0000313" key="9">
    <source>
        <dbReference type="EMBL" id="KMQ91733.1"/>
    </source>
</evidence>
<dbReference type="EMBL" id="LBMM01005188">
    <property type="protein sequence ID" value="KMQ91735.1"/>
    <property type="molecule type" value="Genomic_DNA"/>
</dbReference>
<evidence type="ECO:0000256" key="6">
    <source>
        <dbReference type="SAM" id="MobiDB-lite"/>
    </source>
</evidence>
<keyword evidence="5" id="KW-0862">Zinc</keyword>
<name>A0A0J7NGT3_LASNI</name>
<evidence type="ECO:0000256" key="2">
    <source>
        <dbReference type="ARBA" id="ARBA00022723"/>
    </source>
</evidence>
<evidence type="ECO:0000313" key="10">
    <source>
        <dbReference type="EMBL" id="KMQ91735.1"/>
    </source>
</evidence>
<evidence type="ECO:0000313" key="12">
    <source>
        <dbReference type="Proteomes" id="UP000036403"/>
    </source>
</evidence>
<dbReference type="Pfam" id="PF14223">
    <property type="entry name" value="Retrotran_gag_2"/>
    <property type="match status" value="1"/>
</dbReference>
<keyword evidence="4" id="KW-0378">Hydrolase</keyword>
<evidence type="ECO:0000256" key="1">
    <source>
        <dbReference type="ARBA" id="ARBA00022670"/>
    </source>
</evidence>
<dbReference type="InterPro" id="IPR001584">
    <property type="entry name" value="Integrase_cat-core"/>
</dbReference>